<proteinExistence type="predicted"/>
<dbReference type="Proteomes" id="UP001519460">
    <property type="component" value="Unassembled WGS sequence"/>
</dbReference>
<organism evidence="1 2">
    <name type="scientific">Batillaria attramentaria</name>
    <dbReference type="NCBI Taxonomy" id="370345"/>
    <lineage>
        <taxon>Eukaryota</taxon>
        <taxon>Metazoa</taxon>
        <taxon>Spiralia</taxon>
        <taxon>Lophotrochozoa</taxon>
        <taxon>Mollusca</taxon>
        <taxon>Gastropoda</taxon>
        <taxon>Caenogastropoda</taxon>
        <taxon>Sorbeoconcha</taxon>
        <taxon>Cerithioidea</taxon>
        <taxon>Batillariidae</taxon>
        <taxon>Batillaria</taxon>
    </lineage>
</organism>
<reference evidence="1 2" key="1">
    <citation type="journal article" date="2023" name="Sci. Data">
        <title>Genome assembly of the Korean intertidal mud-creeper Batillaria attramentaria.</title>
        <authorList>
            <person name="Patra A.K."/>
            <person name="Ho P.T."/>
            <person name="Jun S."/>
            <person name="Lee S.J."/>
            <person name="Kim Y."/>
            <person name="Won Y.J."/>
        </authorList>
    </citation>
    <scope>NUCLEOTIDE SEQUENCE [LARGE SCALE GENOMIC DNA]</scope>
    <source>
        <strain evidence="1">Wonlab-2016</strain>
    </source>
</reference>
<evidence type="ECO:0000313" key="1">
    <source>
        <dbReference type="EMBL" id="KAK7479435.1"/>
    </source>
</evidence>
<accession>A0ABD0JWF7</accession>
<comment type="caution">
    <text evidence="1">The sequence shown here is derived from an EMBL/GenBank/DDBJ whole genome shotgun (WGS) entry which is preliminary data.</text>
</comment>
<gene>
    <name evidence="1" type="ORF">BaRGS_00029352</name>
</gene>
<keyword evidence="2" id="KW-1185">Reference proteome</keyword>
<name>A0ABD0JWF7_9CAEN</name>
<dbReference type="EMBL" id="JACVVK020000303">
    <property type="protein sequence ID" value="KAK7479435.1"/>
    <property type="molecule type" value="Genomic_DNA"/>
</dbReference>
<sequence length="148" mass="16821">MGFCFTVQPNTVQFMLSGWAKLDFCPGCHSDGNDNLRTTISMFRPIRSKVQMSQHCAVLFLYDCNTLRQTHQSFSSITVLCKFRKKKISIIVKIIAVEFMTRSKPHPSLSQTIHQGFSAVIVQSRDGEIVKRDPSHAPRHFYGARIEG</sequence>
<evidence type="ECO:0000313" key="2">
    <source>
        <dbReference type="Proteomes" id="UP001519460"/>
    </source>
</evidence>
<dbReference type="AlphaFoldDB" id="A0ABD0JWF7"/>
<protein>
    <submittedName>
        <fullName evidence="1">Uncharacterized protein</fullName>
    </submittedName>
</protein>